<evidence type="ECO:0000256" key="4">
    <source>
        <dbReference type="ARBA" id="ARBA00022692"/>
    </source>
</evidence>
<comment type="caution">
    <text evidence="9">The sequence shown here is derived from an EMBL/GenBank/DDBJ whole genome shotgun (WGS) entry which is preliminary data.</text>
</comment>
<dbReference type="SUPFAM" id="SSF51735">
    <property type="entry name" value="NAD(P)-binding Rossmann-fold domains"/>
    <property type="match status" value="1"/>
</dbReference>
<comment type="similarity">
    <text evidence="2">Belongs to the bacterial sugar transferase family.</text>
</comment>
<dbReference type="GO" id="GO:0089702">
    <property type="term" value="F:undecaprenyl-phosphate glucose phosphotransferase activity"/>
    <property type="evidence" value="ECO:0007669"/>
    <property type="project" value="UniProtKB-EC"/>
</dbReference>
<dbReference type="Pfam" id="PF02397">
    <property type="entry name" value="Bac_transf"/>
    <property type="match status" value="1"/>
</dbReference>
<keyword evidence="6 7" id="KW-0472">Membrane</keyword>
<sequence>MTNKYSSFLKGLNIIIDFTLLNLSFYIGYVILNNKWDMEIGPSHNLTHVILMNLIWYLSSRICHLYTDVFIREAVPSFKSMLRSLIFYGLLMVFIQKNILYLPYDSTLLVISFTFFTTTIIIWKLIFLLQRRPHKNSLTEFKPIVIVGTGRNGLDLYHYFSNNAYLGYKVMGFFNHEGDGSSVKNNINVIGKIDDCIEFVRKKNIGEIFCALPDKDFEYINKLMHDADKHLIRFKLVPDVKDYFKKNVMVQLYGHLPVLSPRMEPLESKGHQILKRSFDIIFSLFVIVFILSWVVPFLALLIKLESRGPVFFRQIRSGKDNKPFYCLKFRSMTVNKDANSVQATKNDKRITKIGRFLRKTSLDELPQFINVLIGNMSVVGPRPHMIKHTKEYSAIIDKFMVRHFLTPGITGWAQVNGLRGETKTHKDMKKRVEADIWYLENWSILLDLKIIFMTIYNVFAGDKKAY</sequence>
<evidence type="ECO:0000256" key="5">
    <source>
        <dbReference type="ARBA" id="ARBA00022989"/>
    </source>
</evidence>
<dbReference type="InterPro" id="IPR003362">
    <property type="entry name" value="Bact_transf"/>
</dbReference>
<dbReference type="RefSeq" id="WP_252586386.1">
    <property type="nucleotide sequence ID" value="NZ_JAMWYS010000021.1"/>
</dbReference>
<evidence type="ECO:0000256" key="3">
    <source>
        <dbReference type="ARBA" id="ARBA00022679"/>
    </source>
</evidence>
<organism evidence="9 10">
    <name type="scientific">Solitalea agri</name>
    <dbReference type="NCBI Taxonomy" id="2953739"/>
    <lineage>
        <taxon>Bacteria</taxon>
        <taxon>Pseudomonadati</taxon>
        <taxon>Bacteroidota</taxon>
        <taxon>Sphingobacteriia</taxon>
        <taxon>Sphingobacteriales</taxon>
        <taxon>Sphingobacteriaceae</taxon>
        <taxon>Solitalea</taxon>
    </lineage>
</organism>
<feature type="transmembrane region" description="Helical" evidence="7">
    <location>
        <begin position="108"/>
        <end position="129"/>
    </location>
</feature>
<reference evidence="9" key="1">
    <citation type="submission" date="2022-06" db="EMBL/GenBank/DDBJ databases">
        <title>Solitalea sp. MAHUQ-68 isolated from rhizospheric soil.</title>
        <authorList>
            <person name="Huq M.A."/>
        </authorList>
    </citation>
    <scope>NUCLEOTIDE SEQUENCE</scope>
    <source>
        <strain evidence="9">MAHUQ-68</strain>
    </source>
</reference>
<feature type="transmembrane region" description="Helical" evidence="7">
    <location>
        <begin position="280"/>
        <end position="302"/>
    </location>
</feature>
<dbReference type="Proteomes" id="UP001155182">
    <property type="component" value="Unassembled WGS sequence"/>
</dbReference>
<dbReference type="Gene3D" id="3.40.50.720">
    <property type="entry name" value="NAD(P)-binding Rossmann-like Domain"/>
    <property type="match status" value="1"/>
</dbReference>
<protein>
    <submittedName>
        <fullName evidence="9">Undecaprenyl-phosphate glucose phosphotransferase</fullName>
        <ecNumber evidence="9">2.7.8.31</ecNumber>
    </submittedName>
</protein>
<dbReference type="PANTHER" id="PTHR30576">
    <property type="entry name" value="COLANIC BIOSYNTHESIS UDP-GLUCOSE LIPID CARRIER TRANSFERASE"/>
    <property type="match status" value="1"/>
</dbReference>
<dbReference type="NCBIfam" id="TIGR03023">
    <property type="entry name" value="WcaJ_sugtrans"/>
    <property type="match status" value="1"/>
</dbReference>
<keyword evidence="3 9" id="KW-0808">Transferase</keyword>
<feature type="domain" description="Bacterial sugar transferase" evidence="8">
    <location>
        <begin position="275"/>
        <end position="459"/>
    </location>
</feature>
<dbReference type="InterPro" id="IPR036291">
    <property type="entry name" value="NAD(P)-bd_dom_sf"/>
</dbReference>
<keyword evidence="10" id="KW-1185">Reference proteome</keyword>
<feature type="transmembrane region" description="Helical" evidence="7">
    <location>
        <begin position="85"/>
        <end position="102"/>
    </location>
</feature>
<keyword evidence="5 7" id="KW-1133">Transmembrane helix</keyword>
<evidence type="ECO:0000313" key="9">
    <source>
        <dbReference type="EMBL" id="MCO4292104.1"/>
    </source>
</evidence>
<dbReference type="InterPro" id="IPR017473">
    <property type="entry name" value="Undecaprenyl-P_gluc_Ptfrase"/>
</dbReference>
<feature type="transmembrane region" description="Helical" evidence="7">
    <location>
        <begin position="44"/>
        <end position="64"/>
    </location>
</feature>
<evidence type="ECO:0000256" key="7">
    <source>
        <dbReference type="SAM" id="Phobius"/>
    </source>
</evidence>
<dbReference type="GO" id="GO:0016020">
    <property type="term" value="C:membrane"/>
    <property type="evidence" value="ECO:0007669"/>
    <property type="project" value="UniProtKB-SubCell"/>
</dbReference>
<evidence type="ECO:0000313" key="10">
    <source>
        <dbReference type="Proteomes" id="UP001155182"/>
    </source>
</evidence>
<comment type="subcellular location">
    <subcellularLocation>
        <location evidence="1">Membrane</location>
        <topology evidence="1">Multi-pass membrane protein</topology>
    </subcellularLocation>
</comment>
<evidence type="ECO:0000256" key="2">
    <source>
        <dbReference type="ARBA" id="ARBA00006464"/>
    </source>
</evidence>
<dbReference type="PANTHER" id="PTHR30576:SF0">
    <property type="entry name" value="UNDECAPRENYL-PHOSPHATE N-ACETYLGALACTOSAMINYL 1-PHOSPHATE TRANSFERASE-RELATED"/>
    <property type="match status" value="1"/>
</dbReference>
<gene>
    <name evidence="9" type="ORF">NF867_04415</name>
</gene>
<evidence type="ECO:0000256" key="6">
    <source>
        <dbReference type="ARBA" id="ARBA00023136"/>
    </source>
</evidence>
<evidence type="ECO:0000259" key="8">
    <source>
        <dbReference type="Pfam" id="PF02397"/>
    </source>
</evidence>
<evidence type="ECO:0000256" key="1">
    <source>
        <dbReference type="ARBA" id="ARBA00004141"/>
    </source>
</evidence>
<dbReference type="NCBIfam" id="TIGR03025">
    <property type="entry name" value="EPS_sugtrans"/>
    <property type="match status" value="1"/>
</dbReference>
<name>A0A9X2JC37_9SPHI</name>
<accession>A0A9X2JC37</accession>
<dbReference type="AlphaFoldDB" id="A0A9X2JC37"/>
<feature type="transmembrane region" description="Helical" evidence="7">
    <location>
        <begin position="12"/>
        <end position="32"/>
    </location>
</feature>
<dbReference type="EMBL" id="JAMWYS010000021">
    <property type="protein sequence ID" value="MCO4292104.1"/>
    <property type="molecule type" value="Genomic_DNA"/>
</dbReference>
<dbReference type="InterPro" id="IPR017475">
    <property type="entry name" value="EPS_sugar_tfrase"/>
</dbReference>
<proteinExistence type="inferred from homology"/>
<keyword evidence="4 7" id="KW-0812">Transmembrane</keyword>
<dbReference type="Pfam" id="PF13727">
    <property type="entry name" value="CoA_binding_3"/>
    <property type="match status" value="1"/>
</dbReference>
<dbReference type="EC" id="2.7.8.31" evidence="9"/>